<evidence type="ECO:0000313" key="17">
    <source>
        <dbReference type="Proteomes" id="UP000824189"/>
    </source>
</evidence>
<comment type="similarity">
    <text evidence="3">Belongs to the lysine N(6)-hydroxylase/L-ornithine N(5)-oxygenase family.</text>
</comment>
<dbReference type="Proteomes" id="UP000824189">
    <property type="component" value="Unassembled WGS sequence"/>
</dbReference>
<dbReference type="SUPFAM" id="SSF51905">
    <property type="entry name" value="FAD/NAD(P)-binding domain"/>
    <property type="match status" value="2"/>
</dbReference>
<dbReference type="InterPro" id="IPR036188">
    <property type="entry name" value="FAD/NAD-bd_sf"/>
</dbReference>
<evidence type="ECO:0000256" key="13">
    <source>
        <dbReference type="ARBA" id="ARBA00032493"/>
    </source>
</evidence>
<evidence type="ECO:0000313" key="16">
    <source>
        <dbReference type="EMBL" id="HIW96827.1"/>
    </source>
</evidence>
<evidence type="ECO:0000256" key="8">
    <source>
        <dbReference type="ARBA" id="ARBA00022857"/>
    </source>
</evidence>
<sequence length="454" mass="50457">MYPSSPATGAIAHENHPDGDVLDLVGIGIGPFNLGLAALANPLIERGELTAAFVDSRSEFCWHPGVMFSDATIQVPFMADLVTMADPTSRFSFLNYLKTHQRIYPFYIRESFYPYRKEYSDYCSWVAAELDFLHWSSPVTRVRRSPHGHWEINIEGPSPRTLKARAVVNGTGTEPVIPDSLSNAAYESSEGILHSSQFLDHKDHIMAQDSVTIVGSGQSAAEIYRYLIEDFTAAGKRLDWFTRSPRFFPMEYTALTLELTSPDYARFFHSLPESRRDELNRAQRNLYKGISGDLIDDIYDTLYRLSITTPLRGALRSNVTVGLADSGTLSTDGSTGQHTLALRHNETGAEGFHATDVVILATGYGRPTIPSHLASIEEINLDASGRMDVAPDFTVNDAQDLYVLNAEEHTHSLNAPDLGMGAWRNSIILNHICRRDIYQVEQSTVFQTFGGEGL</sequence>
<dbReference type="Pfam" id="PF13434">
    <property type="entry name" value="Lys_Orn_oxgnase"/>
    <property type="match status" value="1"/>
</dbReference>
<keyword evidence="6" id="KW-0285">Flavoprotein</keyword>
<reference evidence="16" key="1">
    <citation type="journal article" date="2021" name="PeerJ">
        <title>Extensive microbial diversity within the chicken gut microbiome revealed by metagenomics and culture.</title>
        <authorList>
            <person name="Gilroy R."/>
            <person name="Ravi A."/>
            <person name="Getino M."/>
            <person name="Pursley I."/>
            <person name="Horton D.L."/>
            <person name="Alikhan N.F."/>
            <person name="Baker D."/>
            <person name="Gharbi K."/>
            <person name="Hall N."/>
            <person name="Watson M."/>
            <person name="Adriaenssens E.M."/>
            <person name="Foster-Nyarko E."/>
            <person name="Jarju S."/>
            <person name="Secka A."/>
            <person name="Antonio M."/>
            <person name="Oren A."/>
            <person name="Chaudhuri R.R."/>
            <person name="La Ragione R."/>
            <person name="Hildebrand F."/>
            <person name="Pallen M.J."/>
        </authorList>
    </citation>
    <scope>NUCLEOTIDE SEQUENCE</scope>
    <source>
        <strain evidence="16">4376</strain>
    </source>
</reference>
<reference evidence="16" key="2">
    <citation type="submission" date="2021-04" db="EMBL/GenBank/DDBJ databases">
        <authorList>
            <person name="Gilroy R."/>
        </authorList>
    </citation>
    <scope>NUCLEOTIDE SEQUENCE</scope>
    <source>
        <strain evidence="16">4376</strain>
    </source>
</reference>
<evidence type="ECO:0000256" key="3">
    <source>
        <dbReference type="ARBA" id="ARBA00007588"/>
    </source>
</evidence>
<keyword evidence="9" id="KW-0560">Oxidoreductase</keyword>
<evidence type="ECO:0000256" key="5">
    <source>
        <dbReference type="ARBA" id="ARBA00016406"/>
    </source>
</evidence>
<gene>
    <name evidence="16" type="ORF">H9867_10185</name>
</gene>
<organism evidence="16 17">
    <name type="scientific">Candidatus Corynebacterium gallistercoris</name>
    <dbReference type="NCBI Taxonomy" id="2838530"/>
    <lineage>
        <taxon>Bacteria</taxon>
        <taxon>Bacillati</taxon>
        <taxon>Actinomycetota</taxon>
        <taxon>Actinomycetes</taxon>
        <taxon>Mycobacteriales</taxon>
        <taxon>Corynebacteriaceae</taxon>
        <taxon>Corynebacterium</taxon>
    </lineage>
</organism>
<evidence type="ECO:0000256" key="12">
    <source>
        <dbReference type="ARBA" id="ARBA00031158"/>
    </source>
</evidence>
<dbReference type="PANTHER" id="PTHR42802:SF1">
    <property type="entry name" value="L-ORNITHINE N(5)-MONOOXYGENASE"/>
    <property type="match status" value="1"/>
</dbReference>
<dbReference type="AlphaFoldDB" id="A0A9D1RZW1"/>
<comment type="cofactor">
    <cofactor evidence="1">
        <name>FAD</name>
        <dbReference type="ChEBI" id="CHEBI:57692"/>
    </cofactor>
</comment>
<evidence type="ECO:0000256" key="14">
    <source>
        <dbReference type="ARBA" id="ARBA00032738"/>
    </source>
</evidence>
<dbReference type="Gene3D" id="3.50.50.60">
    <property type="entry name" value="FAD/NAD(P)-binding domain"/>
    <property type="match status" value="1"/>
</dbReference>
<keyword evidence="10 16" id="KW-0503">Monooxygenase</keyword>
<comment type="catalytic activity">
    <reaction evidence="15">
        <text>L-lysine + NADPH + O2 = N(6)-hydroxy-L-lysine + NADP(+) + H2O</text>
        <dbReference type="Rhea" id="RHEA:23228"/>
        <dbReference type="ChEBI" id="CHEBI:15377"/>
        <dbReference type="ChEBI" id="CHEBI:15379"/>
        <dbReference type="ChEBI" id="CHEBI:32551"/>
        <dbReference type="ChEBI" id="CHEBI:57783"/>
        <dbReference type="ChEBI" id="CHEBI:57820"/>
        <dbReference type="ChEBI" id="CHEBI:58349"/>
        <dbReference type="EC" id="1.14.13.59"/>
    </reaction>
</comment>
<evidence type="ECO:0000256" key="4">
    <source>
        <dbReference type="ARBA" id="ARBA00013076"/>
    </source>
</evidence>
<evidence type="ECO:0000256" key="7">
    <source>
        <dbReference type="ARBA" id="ARBA00022827"/>
    </source>
</evidence>
<evidence type="ECO:0000256" key="10">
    <source>
        <dbReference type="ARBA" id="ARBA00023033"/>
    </source>
</evidence>
<dbReference type="InterPro" id="IPR025700">
    <property type="entry name" value="Lys/Orn_oxygenase"/>
</dbReference>
<dbReference type="EC" id="1.14.13.59" evidence="4"/>
<evidence type="ECO:0000256" key="15">
    <source>
        <dbReference type="ARBA" id="ARBA00048407"/>
    </source>
</evidence>
<accession>A0A9D1RZW1</accession>
<evidence type="ECO:0000256" key="2">
    <source>
        <dbReference type="ARBA" id="ARBA00005102"/>
    </source>
</evidence>
<keyword evidence="7" id="KW-0274">FAD</keyword>
<evidence type="ECO:0000256" key="9">
    <source>
        <dbReference type="ARBA" id="ARBA00023002"/>
    </source>
</evidence>
<dbReference type="EMBL" id="DXFZ01000119">
    <property type="protein sequence ID" value="HIW96827.1"/>
    <property type="molecule type" value="Genomic_DNA"/>
</dbReference>
<evidence type="ECO:0000256" key="11">
    <source>
        <dbReference type="ARBA" id="ARBA00029939"/>
    </source>
</evidence>
<proteinExistence type="inferred from homology"/>
<evidence type="ECO:0000256" key="6">
    <source>
        <dbReference type="ARBA" id="ARBA00022630"/>
    </source>
</evidence>
<dbReference type="PANTHER" id="PTHR42802">
    <property type="entry name" value="MONOOXYGENASE"/>
    <property type="match status" value="1"/>
</dbReference>
<protein>
    <recommendedName>
        <fullName evidence="5">L-lysine N6-monooxygenase MbtG</fullName>
        <ecNumber evidence="4">1.14.13.59</ecNumber>
    </recommendedName>
    <alternativeName>
        <fullName evidence="14">Lysine 6-N-hydroxylase</fullName>
    </alternativeName>
    <alternativeName>
        <fullName evidence="13">Lysine N6-hydroxylase</fullName>
    </alternativeName>
    <alternativeName>
        <fullName evidence="11">Lysine-N-oxygenase</fullName>
    </alternativeName>
    <alternativeName>
        <fullName evidence="12">Mycobactin synthase protein G</fullName>
    </alternativeName>
</protein>
<dbReference type="GO" id="GO:0047091">
    <property type="term" value="F:L-lysine 6-monooxygenase (NADPH) activity"/>
    <property type="evidence" value="ECO:0007669"/>
    <property type="project" value="UniProtKB-EC"/>
</dbReference>
<comment type="pathway">
    <text evidence="2">Siderophore biosynthesis; mycobactin biosynthesis.</text>
</comment>
<name>A0A9D1RZW1_9CORY</name>
<keyword evidence="8" id="KW-0521">NADP</keyword>
<comment type="caution">
    <text evidence="16">The sequence shown here is derived from an EMBL/GenBank/DDBJ whole genome shotgun (WGS) entry which is preliminary data.</text>
</comment>
<evidence type="ECO:0000256" key="1">
    <source>
        <dbReference type="ARBA" id="ARBA00001974"/>
    </source>
</evidence>